<dbReference type="GeneID" id="54573281"/>
<keyword evidence="2" id="KW-1185">Reference proteome</keyword>
<proteinExistence type="predicted"/>
<sequence length="150" mass="16352">MRMRARMLSMASCVNSWTPAYRPGSNVAEFVAACRPSSPSKAKAGKDRQPRRGCGFFVALSVVLCGPSLDEDAREGTKTADHGPLIAEKGTHGIKLIGGCGNHVRKNVARTWGCMRQNRRIADAQLRPALWLFGDGLHRWKFTKSPCAGV</sequence>
<protein>
    <submittedName>
        <fullName evidence="1">Uncharacterized protein</fullName>
    </submittedName>
</protein>
<evidence type="ECO:0000313" key="1">
    <source>
        <dbReference type="EMBL" id="KAF2255005.1"/>
    </source>
</evidence>
<gene>
    <name evidence="1" type="ORF">BU26DRAFT_149537</name>
</gene>
<dbReference type="EMBL" id="ML987190">
    <property type="protein sequence ID" value="KAF2255005.1"/>
    <property type="molecule type" value="Genomic_DNA"/>
</dbReference>
<name>A0A6A6IWS3_9PLEO</name>
<reference evidence="1" key="1">
    <citation type="journal article" date="2020" name="Stud. Mycol.">
        <title>101 Dothideomycetes genomes: a test case for predicting lifestyles and emergence of pathogens.</title>
        <authorList>
            <person name="Haridas S."/>
            <person name="Albert R."/>
            <person name="Binder M."/>
            <person name="Bloem J."/>
            <person name="Labutti K."/>
            <person name="Salamov A."/>
            <person name="Andreopoulos B."/>
            <person name="Baker S."/>
            <person name="Barry K."/>
            <person name="Bills G."/>
            <person name="Bluhm B."/>
            <person name="Cannon C."/>
            <person name="Castanera R."/>
            <person name="Culley D."/>
            <person name="Daum C."/>
            <person name="Ezra D."/>
            <person name="Gonzalez J."/>
            <person name="Henrissat B."/>
            <person name="Kuo A."/>
            <person name="Liang C."/>
            <person name="Lipzen A."/>
            <person name="Lutzoni F."/>
            <person name="Magnuson J."/>
            <person name="Mondo S."/>
            <person name="Nolan M."/>
            <person name="Ohm R."/>
            <person name="Pangilinan J."/>
            <person name="Park H.-J."/>
            <person name="Ramirez L."/>
            <person name="Alfaro M."/>
            <person name="Sun H."/>
            <person name="Tritt A."/>
            <person name="Yoshinaga Y."/>
            <person name="Zwiers L.-H."/>
            <person name="Turgeon B."/>
            <person name="Goodwin S."/>
            <person name="Spatafora J."/>
            <person name="Crous P."/>
            <person name="Grigoriev I."/>
        </authorList>
    </citation>
    <scope>NUCLEOTIDE SEQUENCE</scope>
    <source>
        <strain evidence="1">CBS 122368</strain>
    </source>
</reference>
<evidence type="ECO:0000313" key="2">
    <source>
        <dbReference type="Proteomes" id="UP000800094"/>
    </source>
</evidence>
<organism evidence="1 2">
    <name type="scientific">Trematosphaeria pertusa</name>
    <dbReference type="NCBI Taxonomy" id="390896"/>
    <lineage>
        <taxon>Eukaryota</taxon>
        <taxon>Fungi</taxon>
        <taxon>Dikarya</taxon>
        <taxon>Ascomycota</taxon>
        <taxon>Pezizomycotina</taxon>
        <taxon>Dothideomycetes</taxon>
        <taxon>Pleosporomycetidae</taxon>
        <taxon>Pleosporales</taxon>
        <taxon>Massarineae</taxon>
        <taxon>Trematosphaeriaceae</taxon>
        <taxon>Trematosphaeria</taxon>
    </lineage>
</organism>
<dbReference type="AlphaFoldDB" id="A0A6A6IWS3"/>
<accession>A0A6A6IWS3</accession>
<dbReference type="RefSeq" id="XP_033690009.1">
    <property type="nucleotide sequence ID" value="XM_033819951.1"/>
</dbReference>
<dbReference type="Proteomes" id="UP000800094">
    <property type="component" value="Unassembled WGS sequence"/>
</dbReference>